<dbReference type="RefSeq" id="WP_133225388.1">
    <property type="nucleotide sequence ID" value="NZ_SMRT01000001.1"/>
</dbReference>
<sequence>MNAVKTAYFYRLIWLGCLSACLPIILAGVAYYQFAMKGGIASFQTDNQTSLTMVEQYTEKVMRDIVDRSFQLALDPMVGESFNIRNYENDYVNQMELLSKISLEKYQNNLIGNIYYYNRSAGLVLSNDAGHQNIEDFKFKQDIRELETNGQEGRWIYLPEGLRSGYISFALTLPTLSAGEAQGLLVTQVDISQIKKYFANVSSLAKSQSIIVLDDQRRILFQMQKEGDTKAYLNDPVLSSIGSDKSRSSSFTFQNSAGETYFYSFKKSLTGNTYISVIPYSFIIGELAWIRWLTVGAVLALLSVGVLLTVITLRSACNPIRQLVDMLNKQTKTLGEQLDRSVPPLTERLLQQWLSGNYINGPTLYDECGKYGIPVDHTYVTLLVKVENLFKQDRFRPEDKPMLTFAVTNVMEELLSSHPSLRGNVLHDTQGQAAAILHFDRNMSQAAMASQTRLFAESVQTALHTYLKLQVSVGIGRFYPHLADIRVSYKESKQALQYRLYREDESILYIEDLEANQKLPAFSYPRSIETAIVEALAVGDVQQARSAMEQFTLALQSSESYAISSQSYCMLLASIIASVEHKGGGIPDMLEFDLFDQLRARETRAEMCEWFTEQLFPLYEKMADDNYNKTGKLIAQKARKHVLDHVSRDISLAECADLLHITPAYLSRLFKKEYGESFLDYVTACKMSEARRLLTATDQNISQIAEAVGYSHRTFNRVFQRTLKMSPSDYRTIYR</sequence>
<proteinExistence type="predicted"/>
<evidence type="ECO:0000313" key="7">
    <source>
        <dbReference type="Proteomes" id="UP000295636"/>
    </source>
</evidence>
<evidence type="ECO:0000313" key="6">
    <source>
        <dbReference type="EMBL" id="TDG00677.1"/>
    </source>
</evidence>
<dbReference type="Pfam" id="PF17853">
    <property type="entry name" value="GGDEF_2"/>
    <property type="match status" value="1"/>
</dbReference>
<evidence type="ECO:0000256" key="1">
    <source>
        <dbReference type="ARBA" id="ARBA00023015"/>
    </source>
</evidence>
<dbReference type="GO" id="GO:0043565">
    <property type="term" value="F:sequence-specific DNA binding"/>
    <property type="evidence" value="ECO:0007669"/>
    <property type="project" value="InterPro"/>
</dbReference>
<dbReference type="GO" id="GO:0003700">
    <property type="term" value="F:DNA-binding transcription factor activity"/>
    <property type="evidence" value="ECO:0007669"/>
    <property type="project" value="InterPro"/>
</dbReference>
<keyword evidence="4" id="KW-1133">Transmembrane helix</keyword>
<name>A0A4R5KXX8_9BACL</name>
<keyword evidence="2" id="KW-0238">DNA-binding</keyword>
<keyword evidence="4" id="KW-0472">Membrane</keyword>
<feature type="transmembrane region" description="Helical" evidence="4">
    <location>
        <begin position="289"/>
        <end position="313"/>
    </location>
</feature>
<dbReference type="OrthoDB" id="1975037at2"/>
<dbReference type="PANTHER" id="PTHR43280:SF2">
    <property type="entry name" value="HTH-TYPE TRANSCRIPTIONAL REGULATOR EXSA"/>
    <property type="match status" value="1"/>
</dbReference>
<evidence type="ECO:0000256" key="3">
    <source>
        <dbReference type="ARBA" id="ARBA00023163"/>
    </source>
</evidence>
<gene>
    <name evidence="6" type="ORF">E1757_03370</name>
</gene>
<keyword evidence="1" id="KW-0805">Transcription regulation</keyword>
<dbReference type="Proteomes" id="UP000295636">
    <property type="component" value="Unassembled WGS sequence"/>
</dbReference>
<dbReference type="InterPro" id="IPR018060">
    <property type="entry name" value="HTH_AraC"/>
</dbReference>
<dbReference type="SMART" id="SM00342">
    <property type="entry name" value="HTH_ARAC"/>
    <property type="match status" value="1"/>
</dbReference>
<dbReference type="InterPro" id="IPR018062">
    <property type="entry name" value="HTH_AraC-typ_CS"/>
</dbReference>
<feature type="domain" description="HTH araC/xylS-type" evidence="5">
    <location>
        <begin position="636"/>
        <end position="733"/>
    </location>
</feature>
<evidence type="ECO:0000259" key="5">
    <source>
        <dbReference type="PROSITE" id="PS01124"/>
    </source>
</evidence>
<dbReference type="PROSITE" id="PS00041">
    <property type="entry name" value="HTH_ARAC_FAMILY_1"/>
    <property type="match status" value="1"/>
</dbReference>
<feature type="transmembrane region" description="Helical" evidence="4">
    <location>
        <begin position="12"/>
        <end position="32"/>
    </location>
</feature>
<keyword evidence="3" id="KW-0804">Transcription</keyword>
<dbReference type="SUPFAM" id="SSF46689">
    <property type="entry name" value="Homeodomain-like"/>
    <property type="match status" value="2"/>
</dbReference>
<dbReference type="Gene3D" id="1.10.10.60">
    <property type="entry name" value="Homeodomain-like"/>
    <property type="match status" value="2"/>
</dbReference>
<evidence type="ECO:0000256" key="4">
    <source>
        <dbReference type="SAM" id="Phobius"/>
    </source>
</evidence>
<dbReference type="AlphaFoldDB" id="A0A4R5KXX8"/>
<dbReference type="EMBL" id="SMRT01000001">
    <property type="protein sequence ID" value="TDG00677.1"/>
    <property type="molecule type" value="Genomic_DNA"/>
</dbReference>
<keyword evidence="7" id="KW-1185">Reference proteome</keyword>
<keyword evidence="4" id="KW-0812">Transmembrane</keyword>
<dbReference type="InterPro" id="IPR009057">
    <property type="entry name" value="Homeodomain-like_sf"/>
</dbReference>
<protein>
    <submittedName>
        <fullName evidence="6">AraC family transcriptional regulator</fullName>
    </submittedName>
</protein>
<dbReference type="PANTHER" id="PTHR43280">
    <property type="entry name" value="ARAC-FAMILY TRANSCRIPTIONAL REGULATOR"/>
    <property type="match status" value="1"/>
</dbReference>
<dbReference type="PROSITE" id="PS01124">
    <property type="entry name" value="HTH_ARAC_FAMILY_2"/>
    <property type="match status" value="1"/>
</dbReference>
<dbReference type="Pfam" id="PF12833">
    <property type="entry name" value="HTH_18"/>
    <property type="match status" value="1"/>
</dbReference>
<evidence type="ECO:0000256" key="2">
    <source>
        <dbReference type="ARBA" id="ARBA00023125"/>
    </source>
</evidence>
<comment type="caution">
    <text evidence="6">The sequence shown here is derived from an EMBL/GenBank/DDBJ whole genome shotgun (WGS) entry which is preliminary data.</text>
</comment>
<reference evidence="6 7" key="1">
    <citation type="submission" date="2019-03" db="EMBL/GenBank/DDBJ databases">
        <title>This is whole genome sequence of Paenibacillus sp MS74 strain.</title>
        <authorList>
            <person name="Trinh H.N."/>
        </authorList>
    </citation>
    <scope>NUCLEOTIDE SEQUENCE [LARGE SCALE GENOMIC DNA]</scope>
    <source>
        <strain evidence="6 7">MS74</strain>
    </source>
</reference>
<organism evidence="6 7">
    <name type="scientific">Paenibacillus piri</name>
    <dbReference type="NCBI Taxonomy" id="2547395"/>
    <lineage>
        <taxon>Bacteria</taxon>
        <taxon>Bacillati</taxon>
        <taxon>Bacillota</taxon>
        <taxon>Bacilli</taxon>
        <taxon>Bacillales</taxon>
        <taxon>Paenibacillaceae</taxon>
        <taxon>Paenibacillus</taxon>
    </lineage>
</organism>
<accession>A0A4R5KXX8</accession>
<dbReference type="InterPro" id="IPR041522">
    <property type="entry name" value="CdaR_GGDEF"/>
</dbReference>